<dbReference type="InterPro" id="IPR036291">
    <property type="entry name" value="NAD(P)-bd_dom_sf"/>
</dbReference>
<dbReference type="SUPFAM" id="SSF48179">
    <property type="entry name" value="6-phosphogluconate dehydrogenase C-terminal domain-like"/>
    <property type="match status" value="1"/>
</dbReference>
<reference evidence="5 6" key="1">
    <citation type="submission" date="2023-07" db="EMBL/GenBank/DDBJ databases">
        <title>Sorghum-associated microbial communities from plants grown in Nebraska, USA.</title>
        <authorList>
            <person name="Schachtman D."/>
        </authorList>
    </citation>
    <scope>NUCLEOTIDE SEQUENCE [LARGE SCALE GENOMIC DNA]</scope>
    <source>
        <strain evidence="5 6">BE314</strain>
    </source>
</reference>
<dbReference type="PANTHER" id="PTHR43580:SF2">
    <property type="entry name" value="CYTOKINE-LIKE NUCLEAR FACTOR N-PAC"/>
    <property type="match status" value="1"/>
</dbReference>
<protein>
    <submittedName>
        <fullName evidence="5">3-hydroxyisobutyrate dehydrogenase</fullName>
        <ecNumber evidence="5">1.1.1.31</ecNumber>
    </submittedName>
</protein>
<gene>
    <name evidence="5" type="ORF">J2X20_001422</name>
</gene>
<comment type="caution">
    <text evidence="5">The sequence shown here is derived from an EMBL/GenBank/DDBJ whole genome shotgun (WGS) entry which is preliminary data.</text>
</comment>
<keyword evidence="1 5" id="KW-0560">Oxidoreductase</keyword>
<dbReference type="InterPro" id="IPR051265">
    <property type="entry name" value="HIBADH-related_NP60_sf"/>
</dbReference>
<evidence type="ECO:0000259" key="4">
    <source>
        <dbReference type="Pfam" id="PF14833"/>
    </source>
</evidence>
<accession>A0ABU1YIX5</accession>
<dbReference type="PANTHER" id="PTHR43580">
    <property type="entry name" value="OXIDOREDUCTASE GLYR1-RELATED"/>
    <property type="match status" value="1"/>
</dbReference>
<dbReference type="Gene3D" id="1.10.1040.10">
    <property type="entry name" value="N-(1-d-carboxylethyl)-l-norvaline Dehydrogenase, domain 2"/>
    <property type="match status" value="1"/>
</dbReference>
<dbReference type="InterPro" id="IPR002204">
    <property type="entry name" value="3-OH-isobutyrate_DH-rel_CS"/>
</dbReference>
<organism evidence="5 6">
    <name type="scientific">Roseateles saccharophilus</name>
    <name type="common">Pseudomonas saccharophila</name>
    <dbReference type="NCBI Taxonomy" id="304"/>
    <lineage>
        <taxon>Bacteria</taxon>
        <taxon>Pseudomonadati</taxon>
        <taxon>Pseudomonadota</taxon>
        <taxon>Betaproteobacteria</taxon>
        <taxon>Burkholderiales</taxon>
        <taxon>Sphaerotilaceae</taxon>
        <taxon>Roseateles</taxon>
    </lineage>
</organism>
<dbReference type="Gene3D" id="3.40.50.720">
    <property type="entry name" value="NAD(P)-binding Rossmann-like Domain"/>
    <property type="match status" value="1"/>
</dbReference>
<feature type="domain" description="6-phosphogluconate dehydrogenase NADP-binding" evidence="3">
    <location>
        <begin position="3"/>
        <end position="158"/>
    </location>
</feature>
<evidence type="ECO:0000313" key="5">
    <source>
        <dbReference type="EMBL" id="MDR7268793.1"/>
    </source>
</evidence>
<feature type="domain" description="3-hydroxyisobutyrate dehydrogenase-like NAD-binding" evidence="4">
    <location>
        <begin position="167"/>
        <end position="281"/>
    </location>
</feature>
<evidence type="ECO:0000256" key="1">
    <source>
        <dbReference type="ARBA" id="ARBA00023002"/>
    </source>
</evidence>
<dbReference type="InterPro" id="IPR015815">
    <property type="entry name" value="HIBADH-related"/>
</dbReference>
<dbReference type="InterPro" id="IPR008927">
    <property type="entry name" value="6-PGluconate_DH-like_C_sf"/>
</dbReference>
<dbReference type="Proteomes" id="UP001180453">
    <property type="component" value="Unassembled WGS sequence"/>
</dbReference>
<dbReference type="GO" id="GO:0008442">
    <property type="term" value="F:3-hydroxyisobutyrate dehydrogenase activity"/>
    <property type="evidence" value="ECO:0007669"/>
    <property type="project" value="UniProtKB-EC"/>
</dbReference>
<dbReference type="InterPro" id="IPR006115">
    <property type="entry name" value="6PGDH_NADP-bd"/>
</dbReference>
<dbReference type="Pfam" id="PF03446">
    <property type="entry name" value="NAD_binding_2"/>
    <property type="match status" value="1"/>
</dbReference>
<keyword evidence="2" id="KW-0520">NAD</keyword>
<evidence type="ECO:0000256" key="2">
    <source>
        <dbReference type="ARBA" id="ARBA00023027"/>
    </source>
</evidence>
<dbReference type="SUPFAM" id="SSF51735">
    <property type="entry name" value="NAD(P)-binding Rossmann-fold domains"/>
    <property type="match status" value="1"/>
</dbReference>
<dbReference type="PIRSF" id="PIRSF000103">
    <property type="entry name" value="HIBADH"/>
    <property type="match status" value="1"/>
</dbReference>
<name>A0ABU1YIX5_ROSSA</name>
<evidence type="ECO:0000313" key="6">
    <source>
        <dbReference type="Proteomes" id="UP001180453"/>
    </source>
</evidence>
<proteinExistence type="predicted"/>
<dbReference type="EC" id="1.1.1.31" evidence="5"/>
<dbReference type="Pfam" id="PF14833">
    <property type="entry name" value="NAD_binding_11"/>
    <property type="match status" value="1"/>
</dbReference>
<dbReference type="PROSITE" id="PS00895">
    <property type="entry name" value="3_HYDROXYISOBUT_DH"/>
    <property type="match status" value="1"/>
</dbReference>
<keyword evidence="6" id="KW-1185">Reference proteome</keyword>
<dbReference type="EMBL" id="JAVDXU010000001">
    <property type="protein sequence ID" value="MDR7268793.1"/>
    <property type="molecule type" value="Genomic_DNA"/>
</dbReference>
<dbReference type="InterPro" id="IPR029154">
    <property type="entry name" value="HIBADH-like_NADP-bd"/>
</dbReference>
<dbReference type="RefSeq" id="WP_310262880.1">
    <property type="nucleotide sequence ID" value="NZ_JAVDXU010000001.1"/>
</dbReference>
<dbReference type="InterPro" id="IPR013328">
    <property type="entry name" value="6PGD_dom2"/>
</dbReference>
<sequence length="294" mass="30352">MELGFIGLGVMGLPMARRLAAAGRPLRVWSRSGNAALEGVAGVQHAASAADVFAQADTVVLMLANAAATDAVLMRGTTHFGRLVHDRTVVQMGTTAPEYSAGLAADVRASGGRYVEAPVSGSRVPAENGQLVCMLAGDADDVARVRELLAPLYKDCFACGAPPAALRMKLSVNLYLITLVAGLAEAVHFAARQGVDLDLLRAVLDAGPMASAVSRIKLDKLVRRDFGVQAAISDVLMNARLVADAAARAAAATPLLDDSLQLFAATEALGLGREDMAAVICALEARARPATGPA</sequence>
<evidence type="ECO:0000259" key="3">
    <source>
        <dbReference type="Pfam" id="PF03446"/>
    </source>
</evidence>